<evidence type="ECO:0000313" key="3">
    <source>
        <dbReference type="EMBL" id="KAF2805008.1"/>
    </source>
</evidence>
<dbReference type="AlphaFoldDB" id="A0A6A6Y8Y3"/>
<comment type="similarity">
    <text evidence="2">Belongs to the ustYa family.</text>
</comment>
<keyword evidence="4" id="KW-1185">Reference proteome</keyword>
<evidence type="ECO:0000256" key="1">
    <source>
        <dbReference type="ARBA" id="ARBA00004685"/>
    </source>
</evidence>
<comment type="pathway">
    <text evidence="1">Mycotoxin biosynthesis.</text>
</comment>
<reference evidence="5" key="3">
    <citation type="submission" date="2025-04" db="UniProtKB">
        <authorList>
            <consortium name="RefSeq"/>
        </authorList>
    </citation>
    <scope>IDENTIFICATION</scope>
    <source>
        <strain evidence="5">CBS 304.34</strain>
    </source>
</reference>
<dbReference type="RefSeq" id="XP_033571972.1">
    <property type="nucleotide sequence ID" value="XM_033717082.1"/>
</dbReference>
<sequence>MIPLESYPHLADTWKKENLVKTKFYRDTRYMSIDHDLDYLWQEHVLMSTGNIRIPSEKGKGNSSLMSISMFHQMHCLAKMRLALQQAREGLIDIGVDWRDDAHWPHCFDYLRSSIMCYADGTLEQVTLQPGPVDDGTFVKVIDGGVETRYCRDTKPLYDLERQYGPNSHYGHEADDQFQVAPGR</sequence>
<evidence type="ECO:0000313" key="4">
    <source>
        <dbReference type="Proteomes" id="UP000504636"/>
    </source>
</evidence>
<proteinExistence type="inferred from homology"/>
<reference evidence="3 5" key="1">
    <citation type="journal article" date="2020" name="Stud. Mycol.">
        <title>101 Dothideomycetes genomes: a test case for predicting lifestyles and emergence of pathogens.</title>
        <authorList>
            <person name="Haridas S."/>
            <person name="Albert R."/>
            <person name="Binder M."/>
            <person name="Bloem J."/>
            <person name="Labutti K."/>
            <person name="Salamov A."/>
            <person name="Andreopoulos B."/>
            <person name="Baker S."/>
            <person name="Barry K."/>
            <person name="Bills G."/>
            <person name="Bluhm B."/>
            <person name="Cannon C."/>
            <person name="Castanera R."/>
            <person name="Culley D."/>
            <person name="Daum C."/>
            <person name="Ezra D."/>
            <person name="Gonzalez J."/>
            <person name="Henrissat B."/>
            <person name="Kuo A."/>
            <person name="Liang C."/>
            <person name="Lipzen A."/>
            <person name="Lutzoni F."/>
            <person name="Magnuson J."/>
            <person name="Mondo S."/>
            <person name="Nolan M."/>
            <person name="Ohm R."/>
            <person name="Pangilinan J."/>
            <person name="Park H.-J."/>
            <person name="Ramirez L."/>
            <person name="Alfaro M."/>
            <person name="Sun H."/>
            <person name="Tritt A."/>
            <person name="Yoshinaga Y."/>
            <person name="Zwiers L.-H."/>
            <person name="Turgeon B."/>
            <person name="Goodwin S."/>
            <person name="Spatafora J."/>
            <person name="Crous P."/>
            <person name="Grigoriev I."/>
        </authorList>
    </citation>
    <scope>NUCLEOTIDE SEQUENCE</scope>
    <source>
        <strain evidence="3 5">CBS 304.34</strain>
    </source>
</reference>
<dbReference type="OrthoDB" id="3687641at2759"/>
<dbReference type="PANTHER" id="PTHR33365">
    <property type="entry name" value="YALI0B05434P"/>
    <property type="match status" value="1"/>
</dbReference>
<evidence type="ECO:0000313" key="5">
    <source>
        <dbReference type="RefSeq" id="XP_033571972.1"/>
    </source>
</evidence>
<reference evidence="5" key="2">
    <citation type="submission" date="2020-04" db="EMBL/GenBank/DDBJ databases">
        <authorList>
            <consortium name="NCBI Genome Project"/>
        </authorList>
    </citation>
    <scope>NUCLEOTIDE SEQUENCE</scope>
    <source>
        <strain evidence="5">CBS 304.34</strain>
    </source>
</reference>
<dbReference type="Proteomes" id="UP000504636">
    <property type="component" value="Unplaced"/>
</dbReference>
<dbReference type="PANTHER" id="PTHR33365:SF4">
    <property type="entry name" value="CYCLOCHLOROTINE BIOSYNTHESIS PROTEIN O"/>
    <property type="match status" value="1"/>
</dbReference>
<protein>
    <submittedName>
        <fullName evidence="3 5">Uncharacterized protein</fullName>
    </submittedName>
</protein>
<name>A0A6A6Y8Y3_9PEZI</name>
<dbReference type="Pfam" id="PF11807">
    <property type="entry name" value="UstYa"/>
    <property type="match status" value="1"/>
</dbReference>
<gene>
    <name evidence="3 5" type="ORF">BDZ99DRAFT_425261</name>
</gene>
<accession>A0A6A6Y8Y3</accession>
<evidence type="ECO:0000256" key="2">
    <source>
        <dbReference type="ARBA" id="ARBA00035112"/>
    </source>
</evidence>
<dbReference type="EMBL" id="MU003711">
    <property type="protein sequence ID" value="KAF2805008.1"/>
    <property type="molecule type" value="Genomic_DNA"/>
</dbReference>
<dbReference type="GeneID" id="54457975"/>
<dbReference type="GO" id="GO:0043386">
    <property type="term" value="P:mycotoxin biosynthetic process"/>
    <property type="evidence" value="ECO:0007669"/>
    <property type="project" value="InterPro"/>
</dbReference>
<dbReference type="InterPro" id="IPR021765">
    <property type="entry name" value="UstYa-like"/>
</dbReference>
<organism evidence="3">
    <name type="scientific">Mytilinidion resinicola</name>
    <dbReference type="NCBI Taxonomy" id="574789"/>
    <lineage>
        <taxon>Eukaryota</taxon>
        <taxon>Fungi</taxon>
        <taxon>Dikarya</taxon>
        <taxon>Ascomycota</taxon>
        <taxon>Pezizomycotina</taxon>
        <taxon>Dothideomycetes</taxon>
        <taxon>Pleosporomycetidae</taxon>
        <taxon>Mytilinidiales</taxon>
        <taxon>Mytilinidiaceae</taxon>
        <taxon>Mytilinidion</taxon>
    </lineage>
</organism>